<evidence type="ECO:0000313" key="11">
    <source>
        <dbReference type="EMBL" id="OCG72792.1"/>
    </source>
</evidence>
<dbReference type="PANTHER" id="PTHR30266:SF2">
    <property type="entry name" value="LARGE-CONDUCTANCE MECHANOSENSITIVE CHANNEL"/>
    <property type="match status" value="1"/>
</dbReference>
<comment type="similarity">
    <text evidence="2 10">Belongs to the MscL family.</text>
</comment>
<evidence type="ECO:0000256" key="9">
    <source>
        <dbReference type="ARBA" id="ARBA00023303"/>
    </source>
</evidence>
<comment type="subcellular location">
    <subcellularLocation>
        <location evidence="1 10">Cell membrane</location>
        <topology evidence="1 10">Multi-pass membrane protein</topology>
    </subcellularLocation>
</comment>
<dbReference type="PRINTS" id="PR01264">
    <property type="entry name" value="MECHCHANNEL"/>
</dbReference>
<comment type="function">
    <text evidence="10">Channel that opens in response to stretch forces in the membrane lipid bilayer. May participate in the regulation of osmotic pressure changes within the cell.</text>
</comment>
<feature type="transmembrane region" description="Helical" evidence="10">
    <location>
        <begin position="69"/>
        <end position="93"/>
    </location>
</feature>
<evidence type="ECO:0000256" key="7">
    <source>
        <dbReference type="ARBA" id="ARBA00023065"/>
    </source>
</evidence>
<evidence type="ECO:0000313" key="12">
    <source>
        <dbReference type="Proteomes" id="UP000093355"/>
    </source>
</evidence>
<dbReference type="AlphaFoldDB" id="A0A1B9N863"/>
<organism evidence="11 12">
    <name type="scientific">Microbacterium sediminis</name>
    <dbReference type="NCBI Taxonomy" id="904291"/>
    <lineage>
        <taxon>Bacteria</taxon>
        <taxon>Bacillati</taxon>
        <taxon>Actinomycetota</taxon>
        <taxon>Actinomycetes</taxon>
        <taxon>Micrococcales</taxon>
        <taxon>Microbacteriaceae</taxon>
        <taxon>Microbacterium</taxon>
    </lineage>
</organism>
<gene>
    <name evidence="10" type="primary">mscL</name>
    <name evidence="11" type="ORF">A7J15_09765</name>
</gene>
<evidence type="ECO:0000256" key="8">
    <source>
        <dbReference type="ARBA" id="ARBA00023136"/>
    </source>
</evidence>
<keyword evidence="4 10" id="KW-1003">Cell membrane</keyword>
<protein>
    <recommendedName>
        <fullName evidence="10">Large-conductance mechanosensitive channel</fullName>
    </recommendedName>
</protein>
<keyword evidence="3 10" id="KW-0813">Transport</keyword>
<dbReference type="GO" id="GO:0005886">
    <property type="term" value="C:plasma membrane"/>
    <property type="evidence" value="ECO:0007669"/>
    <property type="project" value="UniProtKB-SubCell"/>
</dbReference>
<dbReference type="Proteomes" id="UP000093355">
    <property type="component" value="Unassembled WGS sequence"/>
</dbReference>
<keyword evidence="8 10" id="KW-0472">Membrane</keyword>
<dbReference type="OrthoDB" id="9810350at2"/>
<comment type="subunit">
    <text evidence="10">Homopentamer.</text>
</comment>
<dbReference type="Pfam" id="PF01741">
    <property type="entry name" value="MscL"/>
    <property type="match status" value="1"/>
</dbReference>
<evidence type="ECO:0000256" key="1">
    <source>
        <dbReference type="ARBA" id="ARBA00004651"/>
    </source>
</evidence>
<dbReference type="SUPFAM" id="SSF81330">
    <property type="entry name" value="Gated mechanosensitive channel"/>
    <property type="match status" value="1"/>
</dbReference>
<dbReference type="InterPro" id="IPR036019">
    <property type="entry name" value="MscL_channel"/>
</dbReference>
<name>A0A1B9N863_9MICO</name>
<sequence length="135" mass="14306">MLQGFKEFIMRGNVIDLAVAVVIGGAFGAIVTAVVDYVINPLLGAFVPSGSLSGWVITFPGIFAPVNFGIGAIIQAIINFLAIAAVVYFALVLPMNKIAERRAAKLAVDEEAEPAPTQEELLAQIRDLLAARPQQ</sequence>
<keyword evidence="5 10" id="KW-0812">Transmembrane</keyword>
<proteinExistence type="inferred from homology"/>
<dbReference type="STRING" id="904291.A7J15_09765"/>
<dbReference type="PROSITE" id="PS01327">
    <property type="entry name" value="MSCL"/>
    <property type="match status" value="1"/>
</dbReference>
<reference evidence="11 12" key="1">
    <citation type="submission" date="2016-05" db="EMBL/GenBank/DDBJ databases">
        <authorList>
            <person name="Lavstsen T."/>
            <person name="Jespersen J.S."/>
        </authorList>
    </citation>
    <scope>NUCLEOTIDE SEQUENCE [LARGE SCALE GENOMIC DNA]</scope>
    <source>
        <strain evidence="11 12">YLB-01</strain>
    </source>
</reference>
<evidence type="ECO:0000256" key="3">
    <source>
        <dbReference type="ARBA" id="ARBA00022448"/>
    </source>
</evidence>
<dbReference type="NCBIfam" id="TIGR00220">
    <property type="entry name" value="mscL"/>
    <property type="match status" value="1"/>
</dbReference>
<keyword evidence="12" id="KW-1185">Reference proteome</keyword>
<feature type="transmembrane region" description="Helical" evidence="10">
    <location>
        <begin position="14"/>
        <end position="35"/>
    </location>
</feature>
<dbReference type="InterPro" id="IPR037673">
    <property type="entry name" value="MSC/AndL"/>
</dbReference>
<dbReference type="EMBL" id="LXMD01000028">
    <property type="protein sequence ID" value="OCG72792.1"/>
    <property type="molecule type" value="Genomic_DNA"/>
</dbReference>
<dbReference type="HAMAP" id="MF_00115">
    <property type="entry name" value="MscL"/>
    <property type="match status" value="1"/>
</dbReference>
<keyword evidence="6 10" id="KW-1133">Transmembrane helix</keyword>
<evidence type="ECO:0000256" key="5">
    <source>
        <dbReference type="ARBA" id="ARBA00022692"/>
    </source>
</evidence>
<comment type="caution">
    <text evidence="11">The sequence shown here is derived from an EMBL/GenBank/DDBJ whole genome shotgun (WGS) entry which is preliminary data.</text>
</comment>
<evidence type="ECO:0000256" key="4">
    <source>
        <dbReference type="ARBA" id="ARBA00022475"/>
    </source>
</evidence>
<evidence type="ECO:0000256" key="6">
    <source>
        <dbReference type="ARBA" id="ARBA00022989"/>
    </source>
</evidence>
<keyword evidence="7 10" id="KW-0406">Ion transport</keyword>
<keyword evidence="9 10" id="KW-0407">Ion channel</keyword>
<dbReference type="InterPro" id="IPR001185">
    <property type="entry name" value="MS_channel"/>
</dbReference>
<dbReference type="Gene3D" id="1.10.1200.120">
    <property type="entry name" value="Large-conductance mechanosensitive channel, MscL, domain 1"/>
    <property type="match status" value="1"/>
</dbReference>
<dbReference type="InterPro" id="IPR019823">
    <property type="entry name" value="Mechanosensitive_channel_CS"/>
</dbReference>
<evidence type="ECO:0000256" key="10">
    <source>
        <dbReference type="HAMAP-Rule" id="MF_00115"/>
    </source>
</evidence>
<dbReference type="PANTHER" id="PTHR30266">
    <property type="entry name" value="MECHANOSENSITIVE CHANNEL MSCL"/>
    <property type="match status" value="1"/>
</dbReference>
<dbReference type="GO" id="GO:0008381">
    <property type="term" value="F:mechanosensitive monoatomic ion channel activity"/>
    <property type="evidence" value="ECO:0007669"/>
    <property type="project" value="UniProtKB-UniRule"/>
</dbReference>
<dbReference type="RefSeq" id="WP_067027437.1">
    <property type="nucleotide sequence ID" value="NZ_CP038256.1"/>
</dbReference>
<accession>A0A1B9N863</accession>
<evidence type="ECO:0000256" key="2">
    <source>
        <dbReference type="ARBA" id="ARBA00007254"/>
    </source>
</evidence>